<evidence type="ECO:0000313" key="1">
    <source>
        <dbReference type="EMBL" id="KAL2486562.1"/>
    </source>
</evidence>
<dbReference type="Proteomes" id="UP001604336">
    <property type="component" value="Unassembled WGS sequence"/>
</dbReference>
<comment type="caution">
    <text evidence="1">The sequence shown here is derived from an EMBL/GenBank/DDBJ whole genome shotgun (WGS) entry which is preliminary data.</text>
</comment>
<evidence type="ECO:0000313" key="2">
    <source>
        <dbReference type="Proteomes" id="UP001604336"/>
    </source>
</evidence>
<dbReference type="AlphaFoldDB" id="A0ABD1RF22"/>
<name>A0ABD1RF22_9LAMI</name>
<organism evidence="1 2">
    <name type="scientific">Abeliophyllum distichum</name>
    <dbReference type="NCBI Taxonomy" id="126358"/>
    <lineage>
        <taxon>Eukaryota</taxon>
        <taxon>Viridiplantae</taxon>
        <taxon>Streptophyta</taxon>
        <taxon>Embryophyta</taxon>
        <taxon>Tracheophyta</taxon>
        <taxon>Spermatophyta</taxon>
        <taxon>Magnoliopsida</taxon>
        <taxon>eudicotyledons</taxon>
        <taxon>Gunneridae</taxon>
        <taxon>Pentapetalae</taxon>
        <taxon>asterids</taxon>
        <taxon>lamiids</taxon>
        <taxon>Lamiales</taxon>
        <taxon>Oleaceae</taxon>
        <taxon>Forsythieae</taxon>
        <taxon>Abeliophyllum</taxon>
    </lineage>
</organism>
<reference evidence="2" key="1">
    <citation type="submission" date="2024-07" db="EMBL/GenBank/DDBJ databases">
        <title>Two chromosome-level genome assemblies of Korean endemic species Abeliophyllum distichum and Forsythia ovata (Oleaceae).</title>
        <authorList>
            <person name="Jang H."/>
        </authorList>
    </citation>
    <scope>NUCLEOTIDE SEQUENCE [LARGE SCALE GENOMIC DNA]</scope>
</reference>
<sequence>MDLVEGWDEYVRELSGGHEDHEAESEESACREYPSELNISDFTKLRDHYRILEYVRLIHPNRTNRPCFLAEGHVAIMSDAMRLPFRPFFRAILRNYNLCSYQLSSNFWTQAVGTWLLWQEVSPDYPMALYIFHTLFKLNKCTKRDGELKKRVKDWYYLTPKGIHSPITNGHHSSIKGASGCGSLGLTRLFF</sequence>
<accession>A0ABD1RF22</accession>
<proteinExistence type="predicted"/>
<gene>
    <name evidence="1" type="ORF">Adt_31318</name>
</gene>
<keyword evidence="2" id="KW-1185">Reference proteome</keyword>
<dbReference type="EMBL" id="JBFOLK010000009">
    <property type="protein sequence ID" value="KAL2486562.1"/>
    <property type="molecule type" value="Genomic_DNA"/>
</dbReference>
<protein>
    <submittedName>
        <fullName evidence="1">Uncharacterized protein</fullName>
    </submittedName>
</protein>